<dbReference type="RefSeq" id="WP_021331198.1">
    <property type="nucleotide sequence ID" value="NZ_AUZJ01000056.1"/>
</dbReference>
<evidence type="ECO:0000313" key="1">
    <source>
        <dbReference type="EMBL" id="ERF59853.1"/>
    </source>
</evidence>
<reference evidence="3 4" key="1">
    <citation type="submission" date="2013-08" db="EMBL/GenBank/DDBJ databases">
        <authorList>
            <person name="Durkin A.S."/>
            <person name="Haft D.R."/>
            <person name="McCorrison J."/>
            <person name="Torralba M."/>
            <person name="Gillis M."/>
            <person name="Haft D.H."/>
            <person name="Methe B."/>
            <person name="Sutton G."/>
            <person name="Nelson K.E."/>
        </authorList>
    </citation>
    <scope>NUCLEOTIDE SEQUENCE [LARGE SCALE GENOMIC DNA]</scope>
    <source>
        <strain evidence="2 4">ATCC 35536</strain>
        <strain evidence="1 3">VPI DR56BR1116</strain>
    </source>
</reference>
<dbReference type="STRING" id="1125725.HMPREF1325_0527"/>
<sequence length="184" mass="20209">MAELKRTIKEIDADIEATRAALADVHGSETEVYARIVGYYRAVRNWNKGKREEYDHRKMFAVPESAAYEITEADSACECASPARITQPAAKASASRTADFEKSGRWELFSRKTCPNCPPVQAYMAKLSMRGKTIDVDTDEGLAEAAKKGVFASPTVIVYDESGEESARCHSVEELDAVFASVTA</sequence>
<evidence type="ECO:0000313" key="2">
    <source>
        <dbReference type="EMBL" id="ERJ98551.1"/>
    </source>
</evidence>
<dbReference type="eggNOG" id="COG1328">
    <property type="taxonomic scope" value="Bacteria"/>
</dbReference>
<dbReference type="Proteomes" id="UP000016646">
    <property type="component" value="Unassembled WGS sequence"/>
</dbReference>
<keyword evidence="4" id="KW-1185">Reference proteome</keyword>
<dbReference type="InterPro" id="IPR036249">
    <property type="entry name" value="Thioredoxin-like_sf"/>
</dbReference>
<dbReference type="Pfam" id="PF13597">
    <property type="entry name" value="NRDD"/>
    <property type="match status" value="1"/>
</dbReference>
<dbReference type="EMBL" id="AUZJ01000056">
    <property type="protein sequence ID" value="ERF59853.1"/>
    <property type="molecule type" value="Genomic_DNA"/>
</dbReference>
<name>U2KJ98_TRESO</name>
<dbReference type="Gene3D" id="3.40.30.10">
    <property type="entry name" value="Glutaredoxin"/>
    <property type="match status" value="1"/>
</dbReference>
<dbReference type="Proteomes" id="UP000016412">
    <property type="component" value="Unassembled WGS sequence"/>
</dbReference>
<evidence type="ECO:0000313" key="4">
    <source>
        <dbReference type="Proteomes" id="UP000016646"/>
    </source>
</evidence>
<dbReference type="AlphaFoldDB" id="U2KJ98"/>
<gene>
    <name evidence="2" type="ORF">HMPREF0860_0198</name>
    <name evidence="1" type="ORF">HMPREF1325_0527</name>
</gene>
<evidence type="ECO:0000313" key="3">
    <source>
        <dbReference type="Proteomes" id="UP000016412"/>
    </source>
</evidence>
<accession>U2KJ98</accession>
<organism evidence="1 3">
    <name type="scientific">Treponema socranskii subsp. socranskii VPI DR56BR1116 = ATCC 35536</name>
    <dbReference type="NCBI Taxonomy" id="1125725"/>
    <lineage>
        <taxon>Bacteria</taxon>
        <taxon>Pseudomonadati</taxon>
        <taxon>Spirochaetota</taxon>
        <taxon>Spirochaetia</taxon>
        <taxon>Spirochaetales</taxon>
        <taxon>Treponemataceae</taxon>
        <taxon>Treponema</taxon>
    </lineage>
</organism>
<dbReference type="OrthoDB" id="359147at2"/>
<comment type="caution">
    <text evidence="1">The sequence shown here is derived from an EMBL/GenBank/DDBJ whole genome shotgun (WGS) entry which is preliminary data.</text>
</comment>
<dbReference type="eggNOG" id="COG0526">
    <property type="taxonomic scope" value="Bacteria"/>
</dbReference>
<dbReference type="GO" id="GO:0008998">
    <property type="term" value="F:ribonucleoside-triphosphate reductase (thioredoxin) activity"/>
    <property type="evidence" value="ECO:0007669"/>
    <property type="project" value="InterPro"/>
</dbReference>
<dbReference type="PATRIC" id="fig|1125725.3.peg.2209"/>
<proteinExistence type="predicted"/>
<dbReference type="SUPFAM" id="SSF52833">
    <property type="entry name" value="Thioredoxin-like"/>
    <property type="match status" value="1"/>
</dbReference>
<protein>
    <submittedName>
        <fullName evidence="1">Glutaredoxin</fullName>
    </submittedName>
</protein>
<dbReference type="InterPro" id="IPR012833">
    <property type="entry name" value="NrdD"/>
</dbReference>
<dbReference type="GO" id="GO:0006260">
    <property type="term" value="P:DNA replication"/>
    <property type="evidence" value="ECO:0007669"/>
    <property type="project" value="InterPro"/>
</dbReference>
<dbReference type="EMBL" id="AVQI01000080">
    <property type="protein sequence ID" value="ERJ98551.1"/>
    <property type="molecule type" value="Genomic_DNA"/>
</dbReference>